<organism evidence="3 4">
    <name type="scientific">Desulfosudis oleivorans (strain DSM 6200 / JCM 39069 / Hxd3)</name>
    <name type="common">Desulfococcus oleovorans</name>
    <dbReference type="NCBI Taxonomy" id="96561"/>
    <lineage>
        <taxon>Bacteria</taxon>
        <taxon>Pseudomonadati</taxon>
        <taxon>Thermodesulfobacteriota</taxon>
        <taxon>Desulfobacteria</taxon>
        <taxon>Desulfobacterales</taxon>
        <taxon>Desulfosudaceae</taxon>
        <taxon>Desulfosudis</taxon>
    </lineage>
</organism>
<dbReference type="PANTHER" id="PTHR46401:SF2">
    <property type="entry name" value="GLYCOSYLTRANSFERASE WBBK-RELATED"/>
    <property type="match status" value="1"/>
</dbReference>
<dbReference type="GO" id="GO:0016757">
    <property type="term" value="F:glycosyltransferase activity"/>
    <property type="evidence" value="ECO:0007669"/>
    <property type="project" value="TreeGrafter"/>
</dbReference>
<dbReference type="Pfam" id="PF13692">
    <property type="entry name" value="Glyco_trans_1_4"/>
    <property type="match status" value="1"/>
</dbReference>
<evidence type="ECO:0000259" key="2">
    <source>
        <dbReference type="Pfam" id="PF13439"/>
    </source>
</evidence>
<dbReference type="Proteomes" id="UP000008561">
    <property type="component" value="Chromosome"/>
</dbReference>
<keyword evidence="4" id="KW-1185">Reference proteome</keyword>
<accession>A9A104</accession>
<dbReference type="InterPro" id="IPR028098">
    <property type="entry name" value="Glyco_trans_4-like_N"/>
</dbReference>
<reference evidence="3 4" key="1">
    <citation type="submission" date="2007-10" db="EMBL/GenBank/DDBJ databases">
        <title>Complete sequence of Desulfococcus oleovorans Hxd3.</title>
        <authorList>
            <consortium name="US DOE Joint Genome Institute"/>
            <person name="Copeland A."/>
            <person name="Lucas S."/>
            <person name="Lapidus A."/>
            <person name="Barry K."/>
            <person name="Glavina del Rio T."/>
            <person name="Dalin E."/>
            <person name="Tice H."/>
            <person name="Pitluck S."/>
            <person name="Kiss H."/>
            <person name="Brettin T."/>
            <person name="Bruce D."/>
            <person name="Detter J.C."/>
            <person name="Han C."/>
            <person name="Schmutz J."/>
            <person name="Larimer F."/>
            <person name="Land M."/>
            <person name="Hauser L."/>
            <person name="Kyrpides N."/>
            <person name="Kim E."/>
            <person name="Wawrik B."/>
            <person name="Richardson P."/>
        </authorList>
    </citation>
    <scope>NUCLEOTIDE SEQUENCE [LARGE SCALE GENOMIC DNA]</scope>
    <source>
        <strain evidence="4">DSM 6200 / JCM 39069 / Hxd3</strain>
    </source>
</reference>
<dbReference type="SUPFAM" id="SSF53756">
    <property type="entry name" value="UDP-Glycosyltransferase/glycogen phosphorylase"/>
    <property type="match status" value="1"/>
</dbReference>
<dbReference type="HOGENOM" id="CLU_009583_36_1_7"/>
<evidence type="ECO:0000313" key="3">
    <source>
        <dbReference type="EMBL" id="ABW67629.1"/>
    </source>
</evidence>
<sequence>MRIFKKQCISLYNAGFDVTYVVPGTGDKIFDGVKFSFIRPGKNLFQRLVIKPYKIYKAAVKLNADIYHFHDPELIPYGYLLLKAGHKVIYDIHEDLENKIKDRRIKGLGYLLPFFAAYVGKIEKYFCKRFTYNITVNQDIKTKLNIKNVEIVTNYPIVELFKRKEADNVRSINDEFTVVYAGLLNRIRGIKEIVDAMSFLRGTARLLLLGKWQDKLYQDECMHSEGWKYTEFKGFLPLEEAYDVIQNSDVGVVNFYPLKNHLFSMPNKAFEYMAAGKPMVMSNFDYWKDLFADCALFSNPENSEEIAANIEKLASDRQLFNELSKNAKFNIENKYSWESESRKLIEAYRRISC</sequence>
<dbReference type="PANTHER" id="PTHR46401">
    <property type="entry name" value="GLYCOSYLTRANSFERASE WBBK-RELATED"/>
    <property type="match status" value="1"/>
</dbReference>
<dbReference type="Pfam" id="PF13439">
    <property type="entry name" value="Glyco_transf_4"/>
    <property type="match status" value="1"/>
</dbReference>
<dbReference type="GO" id="GO:0009103">
    <property type="term" value="P:lipopolysaccharide biosynthetic process"/>
    <property type="evidence" value="ECO:0007669"/>
    <property type="project" value="TreeGrafter"/>
</dbReference>
<evidence type="ECO:0000256" key="1">
    <source>
        <dbReference type="ARBA" id="ARBA00022679"/>
    </source>
</evidence>
<dbReference type="CAZy" id="GT4">
    <property type="family name" value="Glycosyltransferase Family 4"/>
</dbReference>
<dbReference type="AlphaFoldDB" id="A9A104"/>
<dbReference type="KEGG" id="dol:Dole_1825"/>
<evidence type="ECO:0000313" key="4">
    <source>
        <dbReference type="Proteomes" id="UP000008561"/>
    </source>
</evidence>
<feature type="domain" description="Glycosyltransferase subfamily 4-like N-terminal" evidence="2">
    <location>
        <begin position="11"/>
        <end position="144"/>
    </location>
</feature>
<protein>
    <submittedName>
        <fullName evidence="3">Glycosyl transferase group 1</fullName>
    </submittedName>
</protein>
<name>A9A104_DESOH</name>
<dbReference type="Gene3D" id="3.40.50.2000">
    <property type="entry name" value="Glycogen Phosphorylase B"/>
    <property type="match status" value="2"/>
</dbReference>
<dbReference type="STRING" id="96561.Dole_1825"/>
<keyword evidence="1 3" id="KW-0808">Transferase</keyword>
<dbReference type="EMBL" id="CP000859">
    <property type="protein sequence ID" value="ABW67629.1"/>
    <property type="molecule type" value="Genomic_DNA"/>
</dbReference>
<gene>
    <name evidence="3" type="ordered locus">Dole_1825</name>
</gene>
<dbReference type="eggNOG" id="COG0438">
    <property type="taxonomic scope" value="Bacteria"/>
</dbReference>
<proteinExistence type="predicted"/>